<dbReference type="PANTHER" id="PTHR38340:SF1">
    <property type="entry name" value="S-LAYER PROTEIN"/>
    <property type="match status" value="1"/>
</dbReference>
<dbReference type="PROSITE" id="PS00330">
    <property type="entry name" value="HEMOLYSIN_CALCIUM"/>
    <property type="match status" value="2"/>
</dbReference>
<keyword evidence="4" id="KW-0472">Membrane</keyword>
<accession>A0A5C8NL72</accession>
<dbReference type="InterPro" id="IPR050557">
    <property type="entry name" value="RTX_toxin/Mannuronan_C5-epim"/>
</dbReference>
<dbReference type="Pfam" id="PF00353">
    <property type="entry name" value="HemolysinCabind"/>
    <property type="match status" value="12"/>
</dbReference>
<evidence type="ECO:0000256" key="4">
    <source>
        <dbReference type="SAM" id="Phobius"/>
    </source>
</evidence>
<evidence type="ECO:0000256" key="5">
    <source>
        <dbReference type="SAM" id="SignalP"/>
    </source>
</evidence>
<dbReference type="AlphaFoldDB" id="A0A5C8NL72"/>
<feature type="transmembrane region" description="Helical" evidence="4">
    <location>
        <begin position="1220"/>
        <end position="1239"/>
    </location>
</feature>
<feature type="transmembrane region" description="Helical" evidence="4">
    <location>
        <begin position="1096"/>
        <end position="1121"/>
    </location>
</feature>
<feature type="transmembrane region" description="Helical" evidence="4">
    <location>
        <begin position="1057"/>
        <end position="1075"/>
    </location>
</feature>
<protein>
    <submittedName>
        <fullName evidence="6">Calcium-binding protein</fullName>
    </submittedName>
</protein>
<feature type="compositionally biased region" description="Gly residues" evidence="3">
    <location>
        <begin position="56"/>
        <end position="69"/>
    </location>
</feature>
<evidence type="ECO:0000313" key="6">
    <source>
        <dbReference type="EMBL" id="TXL61900.1"/>
    </source>
</evidence>
<reference evidence="6 7" key="1">
    <citation type="submission" date="2019-06" db="EMBL/GenBank/DDBJ databases">
        <title>Aeromicrobium sp. nov., isolated from a maize field.</title>
        <authorList>
            <person name="Lin S.-Y."/>
            <person name="Tsai C.-F."/>
            <person name="Young C.-C."/>
        </authorList>
    </citation>
    <scope>NUCLEOTIDE SEQUENCE [LARGE SCALE GENOMIC DNA]</scope>
    <source>
        <strain evidence="6 7">CC-CFT486</strain>
    </source>
</reference>
<feature type="region of interest" description="Disordered" evidence="3">
    <location>
        <begin position="811"/>
        <end position="846"/>
    </location>
</feature>
<evidence type="ECO:0000256" key="2">
    <source>
        <dbReference type="ARBA" id="ARBA00022525"/>
    </source>
</evidence>
<dbReference type="OrthoDB" id="3828294at2"/>
<dbReference type="InterPro" id="IPR018511">
    <property type="entry name" value="Hemolysin-typ_Ca-bd_CS"/>
</dbReference>
<feature type="transmembrane region" description="Helical" evidence="4">
    <location>
        <begin position="1018"/>
        <end position="1037"/>
    </location>
</feature>
<feature type="transmembrane region" description="Helical" evidence="4">
    <location>
        <begin position="985"/>
        <end position="1006"/>
    </location>
</feature>
<keyword evidence="7" id="KW-1185">Reference proteome</keyword>
<feature type="transmembrane region" description="Helical" evidence="4">
    <location>
        <begin position="1190"/>
        <end position="1208"/>
    </location>
</feature>
<dbReference type="Proteomes" id="UP000321571">
    <property type="component" value="Unassembled WGS sequence"/>
</dbReference>
<dbReference type="PANTHER" id="PTHR38340">
    <property type="entry name" value="S-LAYER PROTEIN"/>
    <property type="match status" value="1"/>
</dbReference>
<evidence type="ECO:0000256" key="3">
    <source>
        <dbReference type="SAM" id="MobiDB-lite"/>
    </source>
</evidence>
<feature type="compositionally biased region" description="Low complexity" evidence="3">
    <location>
        <begin position="70"/>
        <end position="83"/>
    </location>
</feature>
<gene>
    <name evidence="6" type="ORF">FHP06_04065</name>
</gene>
<dbReference type="InterPro" id="IPR011049">
    <property type="entry name" value="Serralysin-like_metalloprot_C"/>
</dbReference>
<proteinExistence type="predicted"/>
<keyword evidence="5" id="KW-0732">Signal</keyword>
<comment type="subcellular location">
    <subcellularLocation>
        <location evidence="1">Secreted</location>
    </subcellularLocation>
</comment>
<dbReference type="PRINTS" id="PR00313">
    <property type="entry name" value="CABNDNGRPT"/>
</dbReference>
<feature type="compositionally biased region" description="Basic and acidic residues" evidence="3">
    <location>
        <begin position="671"/>
        <end position="691"/>
    </location>
</feature>
<keyword evidence="4" id="KW-0812">Transmembrane</keyword>
<keyword evidence="4" id="KW-1133">Transmembrane helix</keyword>
<dbReference type="GO" id="GO:0005509">
    <property type="term" value="F:calcium ion binding"/>
    <property type="evidence" value="ECO:0007669"/>
    <property type="project" value="InterPro"/>
</dbReference>
<comment type="caution">
    <text evidence="6">The sequence shown here is derived from an EMBL/GenBank/DDBJ whole genome shotgun (WGS) entry which is preliminary data.</text>
</comment>
<sequence length="1244" mass="126861">MHDRAARGLVFARCVGALLLIAFVSLAPAVAMADDYSGGGGDDVHVHENTTDDTISGGGGNDTLDGSGGTDTVLGDGTTSADAADGDTPDLVGGDDPQVAGGDGADTVVGDGGVSAGEEGVLQGGDDVIWGDALAPTASDGDDVITGDGDVQGSLGALLLGGADLIHGGGGDDFIKGDGLADSADDHLSQVVGGDDIIWGDAGNDTVWGDGGSNGPHMNGAEIVNSLLGGDDTVHGGDGDDTIWGEGVNFADVPTGGNDTLFGDAGNDTVYGQSGRDTIDGGDDNDVVAGEANGFSEGFVGEDDTVSGGAGDDAVYGDGSMDTESLVDQILVGGSDVANGDDGNDDVFGDGLAHGFVDGAFIQLHGGADQVNGGAGEDQMEGDGEAVIFGGGSGSVVLLGGDDTLDGGADHDEIYGDGWALLHATGTAELTGGADDLSGGDGDDWMWGDGWAVIDVGGVATLHGGDDTLHGGLGVDHLIGDGSTEVQSGGTGTVYGGDDELYGGDGDDWIWGESQGSATPQTLIGGDDRLFGEAGNDRIQGQSGNDYICGGEGDDILTGGDGIDLACAVDDAIDVEVGKGGTLDVSINDEKLNDETAEERAATHYSIVSLSPGIAAVIDEHTGVITFLSADQDGEVEYQVIRDGNPFATLAMVLVTVFEGSDPPPNTDPEPPPHDDGGGRDRDGGPDRSVIDDPVVPVIVPIIAPVDGPVEDPVDSRVDTIDPVDELADLTEGLTDTRPDEADPESGVDLSDPIAFGATHTSDSFAELLRGPLGPVVVVSVATTAMITVGGGAGIAAQSLAMSRIGSTSAYGPAARARRASKSRARAKERVSRETSDTKRASARSTYEPDRFATITRGIGPGDRSRTWRFPGWRPIDAASVAVPHRLAPHSPLAARLAIDGTEVRAMFGSLWTLAPVLGLVVGVLAAASSDGRAMPPPLWLLLAGAILTTFDALAGAVAFTVYIAAGVLSGTMTNSQAPDLVHSVLVYCAVGFLWTSIPLIGSAMRPFRRLGDGSVRHVWDTVADLAIASLLCAWVTRGLMQSMDSFAGEQTGLPAHAGLVALTVLGCVAVRILSENAAARLYPLRLQAVEASAEFPDATVLAGLGGVAFRTFLFSFIGYSFVGSCWQWWVGTALYCAPQVLTALGTKFRRVDWIQRLLPRGVTALFVLLVVGAAVVGLVKAAASSDLETVRWVFVLLAVPPLVMTVLKSFTDKKDGATTWFQEFLGLGVVVATAWLAFNGWST</sequence>
<dbReference type="GO" id="GO:0005576">
    <property type="term" value="C:extracellular region"/>
    <property type="evidence" value="ECO:0007669"/>
    <property type="project" value="UniProtKB-SubCell"/>
</dbReference>
<evidence type="ECO:0000256" key="1">
    <source>
        <dbReference type="ARBA" id="ARBA00004613"/>
    </source>
</evidence>
<feature type="signal peptide" evidence="5">
    <location>
        <begin position="1"/>
        <end position="33"/>
    </location>
</feature>
<dbReference type="RefSeq" id="WP_147684066.1">
    <property type="nucleotide sequence ID" value="NZ_VDUX01000002.1"/>
</dbReference>
<feature type="compositionally biased region" description="Basic and acidic residues" evidence="3">
    <location>
        <begin position="826"/>
        <end position="840"/>
    </location>
</feature>
<feature type="compositionally biased region" description="Basic residues" evidence="3">
    <location>
        <begin position="816"/>
        <end position="825"/>
    </location>
</feature>
<dbReference type="InterPro" id="IPR001343">
    <property type="entry name" value="Hemolysn_Ca-bd"/>
</dbReference>
<feature type="chain" id="PRO_5022755914" evidence="5">
    <location>
        <begin position="34"/>
        <end position="1244"/>
    </location>
</feature>
<feature type="region of interest" description="Disordered" evidence="3">
    <location>
        <begin position="43"/>
        <end position="123"/>
    </location>
</feature>
<dbReference type="EMBL" id="VDUX01000002">
    <property type="protein sequence ID" value="TXL61900.1"/>
    <property type="molecule type" value="Genomic_DNA"/>
</dbReference>
<feature type="region of interest" description="Disordered" evidence="3">
    <location>
        <begin position="658"/>
        <end position="692"/>
    </location>
</feature>
<feature type="transmembrane region" description="Helical" evidence="4">
    <location>
        <begin position="906"/>
        <end position="927"/>
    </location>
</feature>
<organism evidence="6 7">
    <name type="scientific">Aeromicrobium terrae</name>
    <dbReference type="NCBI Taxonomy" id="2498846"/>
    <lineage>
        <taxon>Bacteria</taxon>
        <taxon>Bacillati</taxon>
        <taxon>Actinomycetota</taxon>
        <taxon>Actinomycetes</taxon>
        <taxon>Propionibacteriales</taxon>
        <taxon>Nocardioidaceae</taxon>
        <taxon>Aeromicrobium</taxon>
    </lineage>
</organism>
<evidence type="ECO:0000313" key="7">
    <source>
        <dbReference type="Proteomes" id="UP000321571"/>
    </source>
</evidence>
<feature type="transmembrane region" description="Helical" evidence="4">
    <location>
        <begin position="939"/>
        <end position="965"/>
    </location>
</feature>
<keyword evidence="2" id="KW-0964">Secreted</keyword>
<dbReference type="Gene3D" id="2.150.10.10">
    <property type="entry name" value="Serralysin-like metalloprotease, C-terminal"/>
    <property type="match status" value="2"/>
</dbReference>
<feature type="transmembrane region" description="Helical" evidence="4">
    <location>
        <begin position="1158"/>
        <end position="1184"/>
    </location>
</feature>
<name>A0A5C8NL72_9ACTN</name>